<dbReference type="InterPro" id="IPR051729">
    <property type="entry name" value="Opine/Lysopine_DH"/>
</dbReference>
<dbReference type="Pfam" id="PF02317">
    <property type="entry name" value="Octopine_DH"/>
    <property type="match status" value="1"/>
</dbReference>
<dbReference type="Pfam" id="PF01210">
    <property type="entry name" value="NAD_Gly3P_dh_N"/>
    <property type="match status" value="1"/>
</dbReference>
<dbReference type="SUPFAM" id="SSF48179">
    <property type="entry name" value="6-phosphogluconate dehydrogenase C-terminal domain-like"/>
    <property type="match status" value="1"/>
</dbReference>
<dbReference type="InterPro" id="IPR011128">
    <property type="entry name" value="G3P_DH_NAD-dep_N"/>
</dbReference>
<organism evidence="4 5">
    <name type="scientific">Natrialba swarupiae</name>
    <dbReference type="NCBI Taxonomy" id="2448032"/>
    <lineage>
        <taxon>Archaea</taxon>
        <taxon>Methanobacteriati</taxon>
        <taxon>Methanobacteriota</taxon>
        <taxon>Stenosarchaea group</taxon>
        <taxon>Halobacteria</taxon>
        <taxon>Halobacteriales</taxon>
        <taxon>Natrialbaceae</taxon>
        <taxon>Natrialba</taxon>
    </lineage>
</organism>
<evidence type="ECO:0000256" key="1">
    <source>
        <dbReference type="ARBA" id="ARBA00023002"/>
    </source>
</evidence>
<dbReference type="InterPro" id="IPR008927">
    <property type="entry name" value="6-PGluconate_DH-like_C_sf"/>
</dbReference>
<dbReference type="InterPro" id="IPR013328">
    <property type="entry name" value="6PGD_dom2"/>
</dbReference>
<dbReference type="AlphaFoldDB" id="A0A5D5ALI4"/>
<name>A0A5D5ALI4_9EURY</name>
<dbReference type="InterPro" id="IPR036291">
    <property type="entry name" value="NAD(P)-bd_dom_sf"/>
</dbReference>
<dbReference type="SUPFAM" id="SSF51735">
    <property type="entry name" value="NAD(P)-binding Rossmann-fold domains"/>
    <property type="match status" value="1"/>
</dbReference>
<keyword evidence="1" id="KW-0560">Oxidoreductase</keyword>
<dbReference type="GO" id="GO:0016616">
    <property type="term" value="F:oxidoreductase activity, acting on the CH-OH group of donors, NAD or NADP as acceptor"/>
    <property type="evidence" value="ECO:0007669"/>
    <property type="project" value="InterPro"/>
</dbReference>
<dbReference type="RefSeq" id="WP_149080853.1">
    <property type="nucleotide sequence ID" value="NZ_VTAW01000007.1"/>
</dbReference>
<dbReference type="InterPro" id="IPR003421">
    <property type="entry name" value="Opine_DH"/>
</dbReference>
<dbReference type="GO" id="GO:0051287">
    <property type="term" value="F:NAD binding"/>
    <property type="evidence" value="ECO:0007669"/>
    <property type="project" value="InterPro"/>
</dbReference>
<gene>
    <name evidence="4" type="ORF">FYC77_07305</name>
</gene>
<proteinExistence type="predicted"/>
<dbReference type="PANTHER" id="PTHR38015:SF1">
    <property type="entry name" value="OPINE DEHYDROGENASE DOMAIN-CONTAINING PROTEIN"/>
    <property type="match status" value="1"/>
</dbReference>
<sequence>MHTVAVIGGSNGGYAAAADFAEQGHTVQWYVRSPDNHAAVLDSQSVTLAVSPRYEGTRRTADDRTTVSLSTVTTDLAEAVSGADAVVVPLPTTAQRGLFSDLAPVLEDDQVVLLCPGNFGSYLLRQSIDELDDPPENVTVAETPTLPYVTRRSDDAESTINLDAVALPIGAYPGDETDRALAVVEGLYESAIPAENALDSALNNSNSCVNAVPTVLNAGAIESDEIESFNIHRHGIGDGVYNALMSLDEERVRIREELGYDEPHFTQDEYYRPGEADGGHFYGENARKALMSADTFSEDPPSLDDRYVHEDISIATVLLASVGEFLDVETATIDSIVHIAESLMDEEYSETGRTLEQLGLADLSRGEFERVLAEGDEQ</sequence>
<protein>
    <recommendedName>
        <fullName evidence="6">Glycerol-3-phosphate dehydrogenase</fullName>
    </recommendedName>
</protein>
<dbReference type="GO" id="GO:0046168">
    <property type="term" value="P:glycerol-3-phosphate catabolic process"/>
    <property type="evidence" value="ECO:0007669"/>
    <property type="project" value="InterPro"/>
</dbReference>
<comment type="caution">
    <text evidence="4">The sequence shown here is derived from an EMBL/GenBank/DDBJ whole genome shotgun (WGS) entry which is preliminary data.</text>
</comment>
<accession>A0A5D5ALI4</accession>
<dbReference type="Proteomes" id="UP000324104">
    <property type="component" value="Unassembled WGS sequence"/>
</dbReference>
<evidence type="ECO:0000313" key="4">
    <source>
        <dbReference type="EMBL" id="TYT62566.1"/>
    </source>
</evidence>
<evidence type="ECO:0000259" key="2">
    <source>
        <dbReference type="Pfam" id="PF01210"/>
    </source>
</evidence>
<evidence type="ECO:0000259" key="3">
    <source>
        <dbReference type="Pfam" id="PF02317"/>
    </source>
</evidence>
<keyword evidence="5" id="KW-1185">Reference proteome</keyword>
<dbReference type="Gene3D" id="1.10.1040.10">
    <property type="entry name" value="N-(1-d-carboxylethyl)-l-norvaline Dehydrogenase, domain 2"/>
    <property type="match status" value="1"/>
</dbReference>
<feature type="domain" description="Glycerol-3-phosphate dehydrogenase NAD-dependent N-terminal" evidence="2">
    <location>
        <begin position="4"/>
        <end position="114"/>
    </location>
</feature>
<evidence type="ECO:0000313" key="5">
    <source>
        <dbReference type="Proteomes" id="UP000324104"/>
    </source>
</evidence>
<dbReference type="PANTHER" id="PTHR38015">
    <property type="entry name" value="BLR6086 PROTEIN"/>
    <property type="match status" value="1"/>
</dbReference>
<evidence type="ECO:0008006" key="6">
    <source>
        <dbReference type="Google" id="ProtNLM"/>
    </source>
</evidence>
<dbReference type="EMBL" id="VTAW01000007">
    <property type="protein sequence ID" value="TYT62566.1"/>
    <property type="molecule type" value="Genomic_DNA"/>
</dbReference>
<feature type="domain" description="Opine dehydrogenase" evidence="3">
    <location>
        <begin position="194"/>
        <end position="344"/>
    </location>
</feature>
<dbReference type="Gene3D" id="3.40.50.720">
    <property type="entry name" value="NAD(P)-binding Rossmann-like Domain"/>
    <property type="match status" value="1"/>
</dbReference>
<reference evidence="4 5" key="1">
    <citation type="submission" date="2019-08" db="EMBL/GenBank/DDBJ databases">
        <title>Archaea genome.</title>
        <authorList>
            <person name="Kajale S."/>
            <person name="Shouche Y."/>
            <person name="Deshpande N."/>
            <person name="Sharma A."/>
        </authorList>
    </citation>
    <scope>NUCLEOTIDE SEQUENCE [LARGE SCALE GENOMIC DNA]</scope>
    <source>
        <strain evidence="4 5">ESP3B_9</strain>
    </source>
</reference>